<dbReference type="PANTHER" id="PTHR45707">
    <property type="entry name" value="C2 CALCIUM/LIPID-BINDING PLANT PHOSPHORIBOSYLTRANSFERASE FAMILY PROTEIN"/>
    <property type="match status" value="1"/>
</dbReference>
<dbReference type="PROSITE" id="PS50082">
    <property type="entry name" value="WD_REPEATS_2"/>
    <property type="match status" value="1"/>
</dbReference>
<dbReference type="Pfam" id="PF00400">
    <property type="entry name" value="WD40"/>
    <property type="match status" value="3"/>
</dbReference>
<evidence type="ECO:0000313" key="4">
    <source>
        <dbReference type="Proteomes" id="UP000011116"/>
    </source>
</evidence>
<dbReference type="Proteomes" id="UP000011116">
    <property type="component" value="Chromosome 3H"/>
</dbReference>
<dbReference type="RefSeq" id="XP_044978598.1">
    <property type="nucleotide sequence ID" value="XM_045122663.1"/>
</dbReference>
<feature type="binding site" evidence="2">
    <location>
        <position position="67"/>
    </location>
    <ligand>
        <name>ATP</name>
        <dbReference type="ChEBI" id="CHEBI:30616"/>
    </ligand>
</feature>
<accession>A0A287MRP6</accession>
<dbReference type="ExpressionAtlas" id="A0A287MRP6">
    <property type="expression patterns" value="baseline and differential"/>
</dbReference>
<keyword evidence="2" id="KW-0067">ATP-binding</keyword>
<gene>
    <name evidence="3" type="primary">LOC123445649</name>
</gene>
<keyword evidence="2" id="KW-0547">Nucleotide-binding</keyword>
<organism evidence="3 4">
    <name type="scientific">Hordeum vulgare subsp. vulgare</name>
    <name type="common">Domesticated barley</name>
    <dbReference type="NCBI Taxonomy" id="112509"/>
    <lineage>
        <taxon>Eukaryota</taxon>
        <taxon>Viridiplantae</taxon>
        <taxon>Streptophyta</taxon>
        <taxon>Embryophyta</taxon>
        <taxon>Tracheophyta</taxon>
        <taxon>Spermatophyta</taxon>
        <taxon>Magnoliopsida</taxon>
        <taxon>Liliopsida</taxon>
        <taxon>Poales</taxon>
        <taxon>Poaceae</taxon>
        <taxon>BOP clade</taxon>
        <taxon>Pooideae</taxon>
        <taxon>Triticodae</taxon>
        <taxon>Triticeae</taxon>
        <taxon>Hordeinae</taxon>
        <taxon>Hordeum</taxon>
    </lineage>
</organism>
<dbReference type="eggNOG" id="KOG0276">
    <property type="taxonomic scope" value="Eukaryota"/>
</dbReference>
<dbReference type="PROSITE" id="PS00107">
    <property type="entry name" value="PROTEIN_KINASE_ATP"/>
    <property type="match status" value="1"/>
</dbReference>
<dbReference type="OrthoDB" id="693409at2759"/>
<protein>
    <submittedName>
        <fullName evidence="3">Uncharacterized protein</fullName>
    </submittedName>
</protein>
<dbReference type="SUPFAM" id="SSF56112">
    <property type="entry name" value="Protein kinase-like (PK-like)"/>
    <property type="match status" value="1"/>
</dbReference>
<dbReference type="SUPFAM" id="SSF50978">
    <property type="entry name" value="WD40 repeat-like"/>
    <property type="match status" value="1"/>
</dbReference>
<dbReference type="GO" id="GO:0004672">
    <property type="term" value="F:protein kinase activity"/>
    <property type="evidence" value="ECO:0007669"/>
    <property type="project" value="InterPro"/>
</dbReference>
<dbReference type="InterPro" id="IPR036322">
    <property type="entry name" value="WD40_repeat_dom_sf"/>
</dbReference>
<dbReference type="PANTHER" id="PTHR45707:SF70">
    <property type="entry name" value="PROTEIN KINASE DOMAIN-CONTAINING PROTEIN"/>
    <property type="match status" value="1"/>
</dbReference>
<dbReference type="Gene3D" id="2.60.40.10">
    <property type="entry name" value="Immunoglobulins"/>
    <property type="match status" value="1"/>
</dbReference>
<feature type="repeat" description="WD" evidence="1">
    <location>
        <begin position="596"/>
        <end position="635"/>
    </location>
</feature>
<name>A0A287MRP6_HORVV</name>
<dbReference type="Gramene" id="HORVU.MOREX.r2.3HG0272620.1">
    <property type="protein sequence ID" value="HORVU.MOREX.r2.3HG0272620.1"/>
    <property type="gene ID" value="HORVU.MOREX.r2.3HG0272620"/>
</dbReference>
<evidence type="ECO:0000256" key="2">
    <source>
        <dbReference type="PROSITE-ProRule" id="PRU10141"/>
    </source>
</evidence>
<dbReference type="PROSITE" id="PS00108">
    <property type="entry name" value="PROTEIN_KINASE_ST"/>
    <property type="match status" value="1"/>
</dbReference>
<sequence>MDIQMIPSTVEDLESMVIDESAEPKALPLSLLDEITCGFSEKQEIGRGGFAVVYEGSLLNVTVAVKKLTNLHMRDAPEVEYNREVECLMRVKHKNIVRFLGYCADTQGSIARFNERIVMADVQNRLLCFEYVPNRSLRDYITDASHGLEWRRRYLIIKGVCDGLNYLHENNIVHLDLKPENILMDENMNPKITDFGLSRCFDVDQSKAPATKVVGTMGYMPPEFYSSRVITRTHDIYSLGIIISEILTGEKGYHQTEDVVDSWRKRLEVSNEACVLEQIRLCANIGIECTEYNPAKRPCSVQDIIDRLEETESADESSAEQMSSPMPTVRGLLHVPQDQLRFPLFDPDKDVFSPMRLTNNTNDHIAFRCFPKFPGSFIGKLSKLSGIVPPRSTRTFLVWMEKQPPENIEKIDMVLESCVAHKAIENMEDNFLQEIREQVGGKVHQVPLVAVCNPAGETIQSQIKIICRMDFLVAMDVHPTEPWVLVGQYDGLVSIWNYETQKKLTEVKIVEGPLVRSSIFIAREDWIVAGDGHGVIHVRSCKTLGLEEVKKFKAHDGWIQALAVHPSLPLMVSGGCYEGLVKLWDWGKDWTCLRTFKAHRDKVEALQFNPQNDTPDCVTFASGAPDGKAMIWDIKLTPPIAMLDCQMEQVMDLDYFLPGGNEQYIITGCIAGNTRIWDLRTHKCVRVIKGTSIGSAGCRARVVYRHPDPQLLIRTFQDESLGLCNTTTFRYAESINFGLEKCRNIVYVKSIRSVVIGFTKGLAILEIN</sequence>
<keyword evidence="4" id="KW-1185">Reference proteome</keyword>
<dbReference type="Gramene" id="HORVU.MOREX.r3.3HG0327020.1">
    <property type="protein sequence ID" value="HORVU.MOREX.r3.3HG0327020.1"/>
    <property type="gene ID" value="HORVU.MOREX.r3.3HG0327020"/>
</dbReference>
<dbReference type="EnsemblPlants" id="HORVU.MOREX.r3.3HG0327020.1">
    <property type="protein sequence ID" value="HORVU.MOREX.r3.3HG0327020.1"/>
    <property type="gene ID" value="HORVU.MOREX.r3.3HG0327020"/>
</dbReference>
<dbReference type="InterPro" id="IPR015943">
    <property type="entry name" value="WD40/YVTN_repeat-like_dom_sf"/>
</dbReference>
<dbReference type="InterPro" id="IPR008962">
    <property type="entry name" value="PapD-like_sf"/>
</dbReference>
<dbReference type="InterPro" id="IPR001680">
    <property type="entry name" value="WD40_rpt"/>
</dbReference>
<dbReference type="InterPro" id="IPR008271">
    <property type="entry name" value="Ser/Thr_kinase_AS"/>
</dbReference>
<dbReference type="Gene3D" id="2.130.10.10">
    <property type="entry name" value="YVTN repeat-like/Quinoprotein amine dehydrogenase"/>
    <property type="match status" value="1"/>
</dbReference>
<reference evidence="4" key="1">
    <citation type="journal article" date="2012" name="Nature">
        <title>A physical, genetic and functional sequence assembly of the barley genome.</title>
        <authorList>
            <consortium name="The International Barley Genome Sequencing Consortium"/>
            <person name="Mayer K.F."/>
            <person name="Waugh R."/>
            <person name="Brown J.W."/>
            <person name="Schulman A."/>
            <person name="Langridge P."/>
            <person name="Platzer M."/>
            <person name="Fincher G.B."/>
            <person name="Muehlbauer G.J."/>
            <person name="Sato K."/>
            <person name="Close T.J."/>
            <person name="Wise R.P."/>
            <person name="Stein N."/>
        </authorList>
    </citation>
    <scope>NUCLEOTIDE SEQUENCE [LARGE SCALE GENOMIC DNA]</scope>
    <source>
        <strain evidence="4">cv. Morex</strain>
    </source>
</reference>
<dbReference type="SMART" id="SM00320">
    <property type="entry name" value="WD40"/>
    <property type="match status" value="4"/>
</dbReference>
<dbReference type="Gene3D" id="1.10.510.10">
    <property type="entry name" value="Transferase(Phosphotransferase) domain 1"/>
    <property type="match status" value="1"/>
</dbReference>
<proteinExistence type="predicted"/>
<reference evidence="3" key="3">
    <citation type="submission" date="2022-01" db="UniProtKB">
        <authorList>
            <consortium name="EnsemblPlants"/>
        </authorList>
    </citation>
    <scope>IDENTIFICATION</scope>
    <source>
        <strain evidence="3">subsp. vulgare</strain>
    </source>
</reference>
<dbReference type="SMART" id="SM00220">
    <property type="entry name" value="S_TKc"/>
    <property type="match status" value="1"/>
</dbReference>
<dbReference type="InterPro" id="IPR011009">
    <property type="entry name" value="Kinase-like_dom_sf"/>
</dbReference>
<dbReference type="InterPro" id="IPR013783">
    <property type="entry name" value="Ig-like_fold"/>
</dbReference>
<dbReference type="GO" id="GO:0005524">
    <property type="term" value="F:ATP binding"/>
    <property type="evidence" value="ECO:0007669"/>
    <property type="project" value="UniProtKB-UniRule"/>
</dbReference>
<dbReference type="KEGG" id="hvg:123445649"/>
<keyword evidence="1" id="KW-0853">WD repeat</keyword>
<dbReference type="Gene3D" id="3.30.200.20">
    <property type="entry name" value="Phosphorylase Kinase, domain 1"/>
    <property type="match status" value="1"/>
</dbReference>
<dbReference type="InterPro" id="IPR000719">
    <property type="entry name" value="Prot_kinase_dom"/>
</dbReference>
<dbReference type="GeneID" id="123445649"/>
<dbReference type="SUPFAM" id="SSF49354">
    <property type="entry name" value="PapD-like"/>
    <property type="match status" value="1"/>
</dbReference>
<reference evidence="3" key="2">
    <citation type="submission" date="2020-10" db="EMBL/GenBank/DDBJ databases">
        <authorList>
            <person name="Scholz U."/>
            <person name="Mascher M."/>
            <person name="Fiebig A."/>
        </authorList>
    </citation>
    <scope>NUCLEOTIDE SEQUENCE [LARGE SCALE GENOMIC DNA]</scope>
    <source>
        <strain evidence="3">cv. Morex</strain>
    </source>
</reference>
<dbReference type="SMR" id="A0A287MRP6"/>
<dbReference type="Pfam" id="PF00069">
    <property type="entry name" value="Pkinase"/>
    <property type="match status" value="1"/>
</dbReference>
<evidence type="ECO:0000256" key="1">
    <source>
        <dbReference type="PROSITE-ProRule" id="PRU00221"/>
    </source>
</evidence>
<dbReference type="PROSITE" id="PS50011">
    <property type="entry name" value="PROTEIN_KINASE_DOM"/>
    <property type="match status" value="1"/>
</dbReference>
<dbReference type="InterPro" id="IPR017441">
    <property type="entry name" value="Protein_kinase_ATP_BS"/>
</dbReference>
<dbReference type="AlphaFoldDB" id="A0A287MRP6"/>
<dbReference type="FunFam" id="1.10.510.10:FF:000870">
    <property type="entry name" value="OSJNBa0016N04.16-like protein"/>
    <property type="match status" value="1"/>
</dbReference>
<evidence type="ECO:0000313" key="3">
    <source>
        <dbReference type="EnsemblPlants" id="HORVU.MOREX.r3.3HG0327020.1"/>
    </source>
</evidence>